<keyword evidence="7" id="KW-1185">Reference proteome</keyword>
<dbReference type="Gene3D" id="1.10.10.60">
    <property type="entry name" value="Homeodomain-like"/>
    <property type="match status" value="2"/>
</dbReference>
<dbReference type="PROSITE" id="PS01124">
    <property type="entry name" value="HTH_ARAC_FAMILY_2"/>
    <property type="match status" value="1"/>
</dbReference>
<dbReference type="InterPro" id="IPR014710">
    <property type="entry name" value="RmlC-like_jellyroll"/>
</dbReference>
<dbReference type="InterPro" id="IPR003313">
    <property type="entry name" value="AraC-bd"/>
</dbReference>
<dbReference type="InterPro" id="IPR018060">
    <property type="entry name" value="HTH_AraC"/>
</dbReference>
<dbReference type="InterPro" id="IPR037923">
    <property type="entry name" value="HTH-like"/>
</dbReference>
<dbReference type="SUPFAM" id="SSF51215">
    <property type="entry name" value="Regulatory protein AraC"/>
    <property type="match status" value="1"/>
</dbReference>
<reference evidence="6" key="1">
    <citation type="submission" date="2021-04" db="EMBL/GenBank/DDBJ databases">
        <title>Draft genome sequence of Xylanibacillus composti strain K13.</title>
        <authorList>
            <person name="Uke A."/>
            <person name="Chhe C."/>
            <person name="Baramee S."/>
            <person name="Kosugi A."/>
        </authorList>
    </citation>
    <scope>NUCLEOTIDE SEQUENCE</scope>
    <source>
        <strain evidence="6">K13</strain>
    </source>
</reference>
<dbReference type="PANTHER" id="PTHR46796">
    <property type="entry name" value="HTH-TYPE TRANSCRIPTIONAL ACTIVATOR RHAS-RELATED"/>
    <property type="match status" value="1"/>
</dbReference>
<dbReference type="RefSeq" id="WP_213414310.1">
    <property type="nucleotide sequence ID" value="NZ_BOVK01000101.1"/>
</dbReference>
<dbReference type="EMBL" id="BOVK01000101">
    <property type="protein sequence ID" value="GIQ71517.1"/>
    <property type="molecule type" value="Genomic_DNA"/>
</dbReference>
<evidence type="ECO:0000313" key="7">
    <source>
        <dbReference type="Proteomes" id="UP000677918"/>
    </source>
</evidence>
<dbReference type="SMART" id="SM00342">
    <property type="entry name" value="HTH_ARAC"/>
    <property type="match status" value="1"/>
</dbReference>
<dbReference type="PROSITE" id="PS00041">
    <property type="entry name" value="HTH_ARAC_FAMILY_1"/>
    <property type="match status" value="1"/>
</dbReference>
<keyword evidence="2" id="KW-0238">DNA-binding</keyword>
<dbReference type="AlphaFoldDB" id="A0A8J4H7X6"/>
<evidence type="ECO:0000256" key="2">
    <source>
        <dbReference type="ARBA" id="ARBA00023125"/>
    </source>
</evidence>
<dbReference type="GO" id="GO:0043565">
    <property type="term" value="F:sequence-specific DNA binding"/>
    <property type="evidence" value="ECO:0007669"/>
    <property type="project" value="InterPro"/>
</dbReference>
<accession>A0A8J4H7X6</accession>
<feature type="domain" description="HTH araC/xylS-type" evidence="5">
    <location>
        <begin position="194"/>
        <end position="292"/>
    </location>
</feature>
<dbReference type="Proteomes" id="UP000677918">
    <property type="component" value="Unassembled WGS sequence"/>
</dbReference>
<name>A0A8J4H7X6_9BACL</name>
<keyword evidence="1" id="KW-0805">Transcription regulation</keyword>
<evidence type="ECO:0000256" key="1">
    <source>
        <dbReference type="ARBA" id="ARBA00023015"/>
    </source>
</evidence>
<dbReference type="Pfam" id="PF12833">
    <property type="entry name" value="HTH_18"/>
    <property type="match status" value="1"/>
</dbReference>
<dbReference type="GO" id="GO:0003700">
    <property type="term" value="F:DNA-binding transcription factor activity"/>
    <property type="evidence" value="ECO:0007669"/>
    <property type="project" value="InterPro"/>
</dbReference>
<evidence type="ECO:0000256" key="3">
    <source>
        <dbReference type="ARBA" id="ARBA00023159"/>
    </source>
</evidence>
<keyword evidence="4" id="KW-0804">Transcription</keyword>
<dbReference type="SUPFAM" id="SSF46689">
    <property type="entry name" value="Homeodomain-like"/>
    <property type="match status" value="2"/>
</dbReference>
<evidence type="ECO:0000259" key="5">
    <source>
        <dbReference type="PROSITE" id="PS01124"/>
    </source>
</evidence>
<gene>
    <name evidence="6" type="primary">ydeC</name>
    <name evidence="6" type="ORF">XYCOK13_43410</name>
</gene>
<comment type="caution">
    <text evidence="6">The sequence shown here is derived from an EMBL/GenBank/DDBJ whole genome shotgun (WGS) entry which is preliminary data.</text>
</comment>
<protein>
    <submittedName>
        <fullName evidence="6">Putative HTH-type transcriptional regulator YdeC</fullName>
    </submittedName>
</protein>
<dbReference type="Gene3D" id="2.60.120.10">
    <property type="entry name" value="Jelly Rolls"/>
    <property type="match status" value="1"/>
</dbReference>
<dbReference type="InterPro" id="IPR009057">
    <property type="entry name" value="Homeodomain-like_sf"/>
</dbReference>
<dbReference type="InterPro" id="IPR050204">
    <property type="entry name" value="AraC_XylS_family_regulators"/>
</dbReference>
<dbReference type="Pfam" id="PF02311">
    <property type="entry name" value="AraC_binding"/>
    <property type="match status" value="1"/>
</dbReference>
<sequence>MYEFRYYENKRHGRPDFPFDIYKVALDKNIQQIMPIHWHDEMEIIFLDQGHAVFRIEDREFPLQAGEALIVHPGELHSGYNHQLTAVTYYAIVFKLSWITSNHPEQAFELALSSLINHNEQFPAYLSLSTNSHVQLLSRIKHMLHKFEHKHAGYELGLKGLLLMLFSDIYEHGLIETGTALTTGQRSEARALIKQVLNFMETHSSEKIELDQLAAVISLSRSHFCRFFKTQTGMRPMEYLNYIRVNRAANLLRSGTCSVLEAAVESGFQHPSYFTKWFKKIHNMTPSAYKALYSSGI</sequence>
<organism evidence="6 7">
    <name type="scientific">Xylanibacillus composti</name>
    <dbReference type="NCBI Taxonomy" id="1572762"/>
    <lineage>
        <taxon>Bacteria</taxon>
        <taxon>Bacillati</taxon>
        <taxon>Bacillota</taxon>
        <taxon>Bacilli</taxon>
        <taxon>Bacillales</taxon>
        <taxon>Paenibacillaceae</taxon>
        <taxon>Xylanibacillus</taxon>
    </lineage>
</organism>
<dbReference type="InterPro" id="IPR018062">
    <property type="entry name" value="HTH_AraC-typ_CS"/>
</dbReference>
<evidence type="ECO:0000256" key="4">
    <source>
        <dbReference type="ARBA" id="ARBA00023163"/>
    </source>
</evidence>
<evidence type="ECO:0000313" key="6">
    <source>
        <dbReference type="EMBL" id="GIQ71517.1"/>
    </source>
</evidence>
<proteinExistence type="predicted"/>
<keyword evidence="3" id="KW-0010">Activator</keyword>